<protein>
    <submittedName>
        <fullName evidence="2">Uncharacterized protein</fullName>
    </submittedName>
</protein>
<comment type="caution">
    <text evidence="2">The sequence shown here is derived from an EMBL/GenBank/DDBJ whole genome shotgun (WGS) entry which is preliminary data.</text>
</comment>
<dbReference type="AlphaFoldDB" id="A0AAW1J9R1"/>
<dbReference type="InterPro" id="IPR021899">
    <property type="entry name" value="DUF3511"/>
</dbReference>
<dbReference type="Pfam" id="PF12023">
    <property type="entry name" value="DUF3511"/>
    <property type="match status" value="1"/>
</dbReference>
<dbReference type="Proteomes" id="UP001443914">
    <property type="component" value="Unassembled WGS sequence"/>
</dbReference>
<feature type="region of interest" description="Disordered" evidence="1">
    <location>
        <begin position="1"/>
        <end position="20"/>
    </location>
</feature>
<dbReference type="EMBL" id="JBDFQZ010000008">
    <property type="protein sequence ID" value="KAK9699732.1"/>
    <property type="molecule type" value="Genomic_DNA"/>
</dbReference>
<accession>A0AAW1J9R1</accession>
<organism evidence="2 3">
    <name type="scientific">Saponaria officinalis</name>
    <name type="common">Common soapwort</name>
    <name type="synonym">Lychnis saponaria</name>
    <dbReference type="NCBI Taxonomy" id="3572"/>
    <lineage>
        <taxon>Eukaryota</taxon>
        <taxon>Viridiplantae</taxon>
        <taxon>Streptophyta</taxon>
        <taxon>Embryophyta</taxon>
        <taxon>Tracheophyta</taxon>
        <taxon>Spermatophyta</taxon>
        <taxon>Magnoliopsida</taxon>
        <taxon>eudicotyledons</taxon>
        <taxon>Gunneridae</taxon>
        <taxon>Pentapetalae</taxon>
        <taxon>Caryophyllales</taxon>
        <taxon>Caryophyllaceae</taxon>
        <taxon>Caryophylleae</taxon>
        <taxon>Saponaria</taxon>
    </lineage>
</organism>
<evidence type="ECO:0000313" key="2">
    <source>
        <dbReference type="EMBL" id="KAK9699732.1"/>
    </source>
</evidence>
<proteinExistence type="predicted"/>
<evidence type="ECO:0000313" key="3">
    <source>
        <dbReference type="Proteomes" id="UP001443914"/>
    </source>
</evidence>
<name>A0AAW1J9R1_SAPOF</name>
<gene>
    <name evidence="2" type="ORF">RND81_08G192300</name>
</gene>
<evidence type="ECO:0000256" key="1">
    <source>
        <dbReference type="SAM" id="MobiDB-lite"/>
    </source>
</evidence>
<sequence>MDDDHAKRSSSSSNGMQLDLYRGNNYDRRSYSLNSSYFQNHNNNNIYDNNQIAYEFDYKLKRSKTTCGFTQKMSFLDDPEFKRKKRVASYRALTVEGKVKGSFRKSFKRLKNLFIHGWMVVTN</sequence>
<dbReference type="PANTHER" id="PTHR33193:SF62">
    <property type="entry name" value="FAMILY ABC TRANSPORTER, PUTATIVE (DUF3511)-RELATED"/>
    <property type="match status" value="1"/>
</dbReference>
<keyword evidence="3" id="KW-1185">Reference proteome</keyword>
<dbReference type="PANTHER" id="PTHR33193">
    <property type="entry name" value="DOMAIN PROTEIN, PUTATIVE (DUF3511)-RELATED"/>
    <property type="match status" value="1"/>
</dbReference>
<reference evidence="2" key="1">
    <citation type="submission" date="2024-03" db="EMBL/GenBank/DDBJ databases">
        <title>WGS assembly of Saponaria officinalis var. Norfolk2.</title>
        <authorList>
            <person name="Jenkins J."/>
            <person name="Shu S."/>
            <person name="Grimwood J."/>
            <person name="Barry K."/>
            <person name="Goodstein D."/>
            <person name="Schmutz J."/>
            <person name="Leebens-Mack J."/>
            <person name="Osbourn A."/>
        </authorList>
    </citation>
    <scope>NUCLEOTIDE SEQUENCE [LARGE SCALE GENOMIC DNA]</scope>
    <source>
        <strain evidence="2">JIC</strain>
    </source>
</reference>